<comment type="caution">
    <text evidence="2">The sequence shown here is derived from an EMBL/GenBank/DDBJ whole genome shotgun (WGS) entry which is preliminary data.</text>
</comment>
<feature type="signal peptide" evidence="1">
    <location>
        <begin position="1"/>
        <end position="18"/>
    </location>
</feature>
<evidence type="ECO:0000256" key="1">
    <source>
        <dbReference type="SAM" id="SignalP"/>
    </source>
</evidence>
<accession>A0ABQ8F5T8</accession>
<evidence type="ECO:0000313" key="2">
    <source>
        <dbReference type="EMBL" id="KAH6592771.1"/>
    </source>
</evidence>
<dbReference type="EMBL" id="JAFCIX010000371">
    <property type="protein sequence ID" value="KAH6592771.1"/>
    <property type="molecule type" value="Genomic_DNA"/>
</dbReference>
<organism evidence="2 3">
    <name type="scientific">Batrachochytrium salamandrivorans</name>
    <dbReference type="NCBI Taxonomy" id="1357716"/>
    <lineage>
        <taxon>Eukaryota</taxon>
        <taxon>Fungi</taxon>
        <taxon>Fungi incertae sedis</taxon>
        <taxon>Chytridiomycota</taxon>
        <taxon>Chytridiomycota incertae sedis</taxon>
        <taxon>Chytridiomycetes</taxon>
        <taxon>Rhizophydiales</taxon>
        <taxon>Rhizophydiales incertae sedis</taxon>
        <taxon>Batrachochytrium</taxon>
    </lineage>
</organism>
<proteinExistence type="predicted"/>
<feature type="chain" id="PRO_5045162814" evidence="1">
    <location>
        <begin position="19"/>
        <end position="194"/>
    </location>
</feature>
<dbReference type="Proteomes" id="UP001648503">
    <property type="component" value="Unassembled WGS sequence"/>
</dbReference>
<name>A0ABQ8F5T8_9FUNG</name>
<evidence type="ECO:0000313" key="3">
    <source>
        <dbReference type="Proteomes" id="UP001648503"/>
    </source>
</evidence>
<protein>
    <submittedName>
        <fullName evidence="2">Uncharacterized protein</fullName>
    </submittedName>
</protein>
<keyword evidence="1" id="KW-0732">Signal</keyword>
<sequence length="194" mass="22270">MKFNVLVVAAMVITSVNAGGKGGFMGCVGRICGSGTSKDLDLLNKDKICGDIKAKVYDLYRKIKCRNELFRHQMPLLCMVMEDRGVGNARNYARVKKDEEDENRESIYTRVQDWFRLHPEDKAKLEKIGEDLTDWLGEHFVEWEKFLATGCSIDGVEWLSPENMFDDMPLVQWHYKTTQAQDTNESDLGIHDKQ</sequence>
<reference evidence="2 3" key="1">
    <citation type="submission" date="2021-02" db="EMBL/GenBank/DDBJ databases">
        <title>Variation within the Batrachochytrium salamandrivorans European outbreak.</title>
        <authorList>
            <person name="Kelly M."/>
            <person name="Pasmans F."/>
            <person name="Shea T.P."/>
            <person name="Munoz J.F."/>
            <person name="Carranza S."/>
            <person name="Cuomo C.A."/>
            <person name="Martel A."/>
        </authorList>
    </citation>
    <scope>NUCLEOTIDE SEQUENCE [LARGE SCALE GENOMIC DNA]</scope>
    <source>
        <strain evidence="2 3">AMFP18/2</strain>
    </source>
</reference>
<keyword evidence="3" id="KW-1185">Reference proteome</keyword>
<gene>
    <name evidence="2" type="ORF">BASA50_007821</name>
</gene>